<protein>
    <submittedName>
        <fullName evidence="2">Uncharacterized protein</fullName>
    </submittedName>
</protein>
<keyword evidence="3" id="KW-1185">Reference proteome</keyword>
<gene>
    <name evidence="2" type="ORF">TcWFU_003462</name>
</gene>
<name>A0ABR4QPZ9_9CEST</name>
<feature type="region of interest" description="Disordered" evidence="1">
    <location>
        <begin position="139"/>
        <end position="162"/>
    </location>
</feature>
<sequence>MLTLPKIDRNRLPVAANDQMLPTTPPSLEDIDLANDDRIFSNLNLNWCPIRTHSAIQQMYASQDAIDKSASSSQDSKFIYYYPDLDKLRMHVSKIEDSKLEIERDKILKSISPLEPVLEGTESSVVKKNLHEKIRNAQPAVRSGTGGHKATPMPQRKMSRKRLRKVTPSSYNPENVCAHGCELLSANDASTMDANANERSPASSRFRVTRIADSSSWWIPESSGITKRYWPVYQALQQIMLSAAEILELFGTGLPATCEQRCSHINLFRPHMIRPTNTTKIENK</sequence>
<dbReference type="EMBL" id="JAKROA010000001">
    <property type="protein sequence ID" value="KAL5111777.1"/>
    <property type="molecule type" value="Genomic_DNA"/>
</dbReference>
<proteinExistence type="predicted"/>
<dbReference type="Proteomes" id="UP001651158">
    <property type="component" value="Unassembled WGS sequence"/>
</dbReference>
<comment type="caution">
    <text evidence="2">The sequence shown here is derived from an EMBL/GenBank/DDBJ whole genome shotgun (WGS) entry which is preliminary data.</text>
</comment>
<organism evidence="2 3">
    <name type="scientific">Taenia crassiceps</name>
    <dbReference type="NCBI Taxonomy" id="6207"/>
    <lineage>
        <taxon>Eukaryota</taxon>
        <taxon>Metazoa</taxon>
        <taxon>Spiralia</taxon>
        <taxon>Lophotrochozoa</taxon>
        <taxon>Platyhelminthes</taxon>
        <taxon>Cestoda</taxon>
        <taxon>Eucestoda</taxon>
        <taxon>Cyclophyllidea</taxon>
        <taxon>Taeniidae</taxon>
        <taxon>Taenia</taxon>
    </lineage>
</organism>
<evidence type="ECO:0000313" key="3">
    <source>
        <dbReference type="Proteomes" id="UP001651158"/>
    </source>
</evidence>
<reference evidence="2 3" key="1">
    <citation type="journal article" date="2022" name="Front. Cell. Infect. Microbiol.">
        <title>The Genomes of Two Strains of Taenia crassiceps the Animal Model for the Study of Human Cysticercosis.</title>
        <authorList>
            <person name="Bobes R.J."/>
            <person name="Estrada K."/>
            <person name="Rios-Valencia D.G."/>
            <person name="Calderon-Gallegos A."/>
            <person name="de la Torre P."/>
            <person name="Carrero J.C."/>
            <person name="Sanchez-Flores A."/>
            <person name="Laclette J.P."/>
        </authorList>
    </citation>
    <scope>NUCLEOTIDE SEQUENCE [LARGE SCALE GENOMIC DNA]</scope>
    <source>
        <strain evidence="2">WFUcys</strain>
    </source>
</reference>
<evidence type="ECO:0000256" key="1">
    <source>
        <dbReference type="SAM" id="MobiDB-lite"/>
    </source>
</evidence>
<evidence type="ECO:0000313" key="2">
    <source>
        <dbReference type="EMBL" id="KAL5111777.1"/>
    </source>
</evidence>
<accession>A0ABR4QPZ9</accession>